<keyword evidence="1" id="KW-0175">Coiled coil</keyword>
<comment type="caution">
    <text evidence="2">The sequence shown here is derived from an EMBL/GenBank/DDBJ whole genome shotgun (WGS) entry which is preliminary data.</text>
</comment>
<sequence length="394" mass="46507">EAARFELSQQLQLTSSEYDADKRFYQKQIKQLEELEIVKLQREITDLSDRTSKASTKSEYEIDTLNTHLRISQNKIHDLLSEKEYLCKQLQDITHKLNISSQEKDELQKKMDSELLKTKQEKESEFVEIQTNLKDHKNKLNEIQLKYDTDIETLKRNHEVEIEKLKIDLKGNESLNNQLKCYINTLENCIYNSTQQKQFCNQQIQTDICLKPIGSNEESQKSNNLKDISSEPKVPSTNFPIVNMNNNSNLKYLTSDYQQIIDNYENKLSHLHFCLHQLHYDYDSLIHLFNNTIYGIIKFGNRECNRFSKLLNISNQEIEIPSSLLHSKLFHPLKTLNQNGRISNLTENTLIIKRICDLIESQQDHLEWQSENVNELRDITRKQIEMQNKQLIKT</sequence>
<accession>A0A430PZY1</accession>
<gene>
    <name evidence="2" type="ORF">DC041_0005497</name>
</gene>
<name>A0A430PZY1_SCHBO</name>
<keyword evidence="3" id="KW-1185">Reference proteome</keyword>
<evidence type="ECO:0000313" key="2">
    <source>
        <dbReference type="EMBL" id="RTG81023.1"/>
    </source>
</evidence>
<dbReference type="STRING" id="6184.A0A430PZY1"/>
<dbReference type="EMBL" id="QMKO01003664">
    <property type="protein sequence ID" value="RTG81023.1"/>
    <property type="molecule type" value="Genomic_DNA"/>
</dbReference>
<reference evidence="2 3" key="1">
    <citation type="journal article" date="2019" name="PLoS Pathog.">
        <title>Genome sequence of the bovine parasite Schistosoma bovis Tanzania.</title>
        <authorList>
            <person name="Oey H."/>
            <person name="Zakrzewski M."/>
            <person name="Gobert G."/>
            <person name="Gravermann K."/>
            <person name="Stoye J."/>
            <person name="Jones M."/>
            <person name="Mcmanus D."/>
            <person name="Krause L."/>
        </authorList>
    </citation>
    <scope>NUCLEOTIDE SEQUENCE [LARGE SCALE GENOMIC DNA]</scope>
    <source>
        <strain evidence="2 3">TAN1997</strain>
    </source>
</reference>
<protein>
    <submittedName>
        <fullName evidence="2">Uncharacterized protein</fullName>
    </submittedName>
</protein>
<evidence type="ECO:0000313" key="3">
    <source>
        <dbReference type="Proteomes" id="UP000290809"/>
    </source>
</evidence>
<dbReference type="Proteomes" id="UP000290809">
    <property type="component" value="Unassembled WGS sequence"/>
</dbReference>
<dbReference type="AlphaFoldDB" id="A0A430PZY1"/>
<feature type="non-terminal residue" evidence="2">
    <location>
        <position position="394"/>
    </location>
</feature>
<evidence type="ECO:0000256" key="1">
    <source>
        <dbReference type="SAM" id="Coils"/>
    </source>
</evidence>
<feature type="non-terminal residue" evidence="2">
    <location>
        <position position="1"/>
    </location>
</feature>
<feature type="coiled-coil region" evidence="1">
    <location>
        <begin position="90"/>
        <end position="146"/>
    </location>
</feature>
<feature type="coiled-coil region" evidence="1">
    <location>
        <begin position="15"/>
        <end position="50"/>
    </location>
</feature>
<proteinExistence type="predicted"/>
<organism evidence="2 3">
    <name type="scientific">Schistosoma bovis</name>
    <name type="common">Blood fluke</name>
    <dbReference type="NCBI Taxonomy" id="6184"/>
    <lineage>
        <taxon>Eukaryota</taxon>
        <taxon>Metazoa</taxon>
        <taxon>Spiralia</taxon>
        <taxon>Lophotrochozoa</taxon>
        <taxon>Platyhelminthes</taxon>
        <taxon>Trematoda</taxon>
        <taxon>Digenea</taxon>
        <taxon>Strigeidida</taxon>
        <taxon>Schistosomatoidea</taxon>
        <taxon>Schistosomatidae</taxon>
        <taxon>Schistosoma</taxon>
    </lineage>
</organism>